<protein>
    <submittedName>
        <fullName evidence="1">Uncharacterized protein</fullName>
    </submittedName>
</protein>
<evidence type="ECO:0000313" key="2">
    <source>
        <dbReference type="Proteomes" id="UP000193411"/>
    </source>
</evidence>
<dbReference type="OrthoDB" id="58683at2759"/>
<sequence length="499" mass="57788">MHLDQSTRRTSMALPLDIAEQVLIAAIRTNISVRSLNADFPAISDAALQHMVWISLDSIAQAGDTWLLGRLLDATVSKPNPPIRTLRSSPHVLARASEAGHLDFLGYWLRLVRRFDVVPLTLTMVRRAISAAVRAEQLHVLEWWLSAIPKLFLQYELEQCWAAAYEAAESILVLDRIKKLRMTDSDGNVNRPLVQRMLDDNVRDDYWSFERAVVRAHGAGNLAVMQWWFSQVPHLDKVRFLLPRMLTWDKRYVASNLYFFWANDLSQRTGPCLTLCWRQYERSRLIFADLDAWKANAPDLLKRALDQALCWRCRDIIQNSSPSTCPVRECAQDHRIDCTIPPEGLFRDRKFHKQHLSMALCKEGLVAGFRALLHSGRNAFAYVHSHAFLVASKRGHFGILRVWLEECQDDDFRAYPLWDGHDVDGKWLRWMSLDEFGGRSLLRFSYRALQFKSYESGVKSLRCLTWWKCWLLGACPFAFSRYYHRGLRLGRNVQSKIKP</sequence>
<name>A0A1Y2HKB7_9FUNG</name>
<comment type="caution">
    <text evidence="1">The sequence shown here is derived from an EMBL/GenBank/DDBJ whole genome shotgun (WGS) entry which is preliminary data.</text>
</comment>
<gene>
    <name evidence="1" type="ORF">BCR44DRAFT_1436390</name>
</gene>
<evidence type="ECO:0000313" key="1">
    <source>
        <dbReference type="EMBL" id="ORZ34291.1"/>
    </source>
</evidence>
<proteinExistence type="predicted"/>
<dbReference type="AlphaFoldDB" id="A0A1Y2HKB7"/>
<accession>A0A1Y2HKB7</accession>
<keyword evidence="2" id="KW-1185">Reference proteome</keyword>
<dbReference type="EMBL" id="MCFL01000029">
    <property type="protein sequence ID" value="ORZ34291.1"/>
    <property type="molecule type" value="Genomic_DNA"/>
</dbReference>
<organism evidence="1 2">
    <name type="scientific">Catenaria anguillulae PL171</name>
    <dbReference type="NCBI Taxonomy" id="765915"/>
    <lineage>
        <taxon>Eukaryota</taxon>
        <taxon>Fungi</taxon>
        <taxon>Fungi incertae sedis</taxon>
        <taxon>Blastocladiomycota</taxon>
        <taxon>Blastocladiomycetes</taxon>
        <taxon>Blastocladiales</taxon>
        <taxon>Catenariaceae</taxon>
        <taxon>Catenaria</taxon>
    </lineage>
</organism>
<reference evidence="1 2" key="1">
    <citation type="submission" date="2016-07" db="EMBL/GenBank/DDBJ databases">
        <title>Pervasive Adenine N6-methylation of Active Genes in Fungi.</title>
        <authorList>
            <consortium name="DOE Joint Genome Institute"/>
            <person name="Mondo S.J."/>
            <person name="Dannebaum R.O."/>
            <person name="Kuo R.C."/>
            <person name="Labutti K."/>
            <person name="Haridas S."/>
            <person name="Kuo A."/>
            <person name="Salamov A."/>
            <person name="Ahrendt S.R."/>
            <person name="Lipzen A."/>
            <person name="Sullivan W."/>
            <person name="Andreopoulos W.B."/>
            <person name="Clum A."/>
            <person name="Lindquist E."/>
            <person name="Daum C."/>
            <person name="Ramamoorthy G.K."/>
            <person name="Gryganskyi A."/>
            <person name="Culley D."/>
            <person name="Magnuson J.K."/>
            <person name="James T.Y."/>
            <person name="O'Malley M.A."/>
            <person name="Stajich J.E."/>
            <person name="Spatafora J.W."/>
            <person name="Visel A."/>
            <person name="Grigoriev I.V."/>
        </authorList>
    </citation>
    <scope>NUCLEOTIDE SEQUENCE [LARGE SCALE GENOMIC DNA]</scope>
    <source>
        <strain evidence="1 2">PL171</strain>
    </source>
</reference>
<dbReference type="Proteomes" id="UP000193411">
    <property type="component" value="Unassembled WGS sequence"/>
</dbReference>